<dbReference type="EC" id="2.3.1.225" evidence="8"/>
<dbReference type="PANTHER" id="PTHR22883">
    <property type="entry name" value="ZINC FINGER DHHC DOMAIN CONTAINING PROTEIN"/>
    <property type="match status" value="1"/>
</dbReference>
<organism evidence="10 11">
    <name type="scientific">Tritrichomonas musculus</name>
    <dbReference type="NCBI Taxonomy" id="1915356"/>
    <lineage>
        <taxon>Eukaryota</taxon>
        <taxon>Metamonada</taxon>
        <taxon>Parabasalia</taxon>
        <taxon>Tritrichomonadida</taxon>
        <taxon>Tritrichomonadidae</taxon>
        <taxon>Tritrichomonas</taxon>
    </lineage>
</organism>
<keyword evidence="6 8" id="KW-0012">Acyltransferase</keyword>
<dbReference type="EMBL" id="JAPFFF010000017">
    <property type="protein sequence ID" value="KAK8863565.1"/>
    <property type="molecule type" value="Genomic_DNA"/>
</dbReference>
<sequence>MTLFLIHTCISGGFAGLIYAKYYITVVILWFFFSIFFICWLTSFAVLLFDDPGSMKLELINNNYEDERQHCKILCPKCGGLKPFRTHHCSTCNCCFACMDHHCSVFGRCIALRNKKIFIQYFVYAIGMLLIYAGTSLASIFINEFDSFPFFLAFNVLVGVSLSFLLGVFLFQQLSSAFKGKTTIELLYDVHFEDGLTKYERFQQVFGPPSIDWLIPRPLRYEFANPFQWEKYRTMNHEKDD</sequence>
<feature type="transmembrane region" description="Helical" evidence="8">
    <location>
        <begin position="30"/>
        <end position="49"/>
    </location>
</feature>
<comment type="subcellular location">
    <subcellularLocation>
        <location evidence="1">Membrane</location>
        <topology evidence="1">Multi-pass membrane protein</topology>
    </subcellularLocation>
</comment>
<evidence type="ECO:0000256" key="8">
    <source>
        <dbReference type="RuleBase" id="RU079119"/>
    </source>
</evidence>
<evidence type="ECO:0000256" key="7">
    <source>
        <dbReference type="ARBA" id="ARBA00038298"/>
    </source>
</evidence>
<gene>
    <name evidence="10" type="ORF">M9Y10_011251</name>
</gene>
<evidence type="ECO:0000256" key="2">
    <source>
        <dbReference type="ARBA" id="ARBA00022679"/>
    </source>
</evidence>
<evidence type="ECO:0000256" key="5">
    <source>
        <dbReference type="ARBA" id="ARBA00023136"/>
    </source>
</evidence>
<keyword evidence="11" id="KW-1185">Reference proteome</keyword>
<proteinExistence type="inferred from homology"/>
<keyword evidence="3 8" id="KW-0812">Transmembrane</keyword>
<comment type="catalytic activity">
    <reaction evidence="8">
        <text>L-cysteinyl-[protein] + hexadecanoyl-CoA = S-hexadecanoyl-L-cysteinyl-[protein] + CoA</text>
        <dbReference type="Rhea" id="RHEA:36683"/>
        <dbReference type="Rhea" id="RHEA-COMP:10131"/>
        <dbReference type="Rhea" id="RHEA-COMP:11032"/>
        <dbReference type="ChEBI" id="CHEBI:29950"/>
        <dbReference type="ChEBI" id="CHEBI:57287"/>
        <dbReference type="ChEBI" id="CHEBI:57379"/>
        <dbReference type="ChEBI" id="CHEBI:74151"/>
        <dbReference type="EC" id="2.3.1.225"/>
    </reaction>
</comment>
<dbReference type="Pfam" id="PF01529">
    <property type="entry name" value="DHHC"/>
    <property type="match status" value="1"/>
</dbReference>
<keyword evidence="5 8" id="KW-0472">Membrane</keyword>
<evidence type="ECO:0000256" key="4">
    <source>
        <dbReference type="ARBA" id="ARBA00022989"/>
    </source>
</evidence>
<comment type="similarity">
    <text evidence="7">Belongs to the DHHC palmitoyltransferase family. PFA5 subfamily.</text>
</comment>
<comment type="domain">
    <text evidence="8">The DHHC domain is required for palmitoyltransferase activity.</text>
</comment>
<evidence type="ECO:0000256" key="1">
    <source>
        <dbReference type="ARBA" id="ARBA00004141"/>
    </source>
</evidence>
<dbReference type="Proteomes" id="UP001470230">
    <property type="component" value="Unassembled WGS sequence"/>
</dbReference>
<name>A0ABR2IJP2_9EUKA</name>
<evidence type="ECO:0000256" key="3">
    <source>
        <dbReference type="ARBA" id="ARBA00022692"/>
    </source>
</evidence>
<protein>
    <recommendedName>
        <fullName evidence="8">Palmitoyltransferase</fullName>
        <ecNumber evidence="8">2.3.1.225</ecNumber>
    </recommendedName>
</protein>
<keyword evidence="2 8" id="KW-0808">Transferase</keyword>
<feature type="transmembrane region" description="Helical" evidence="8">
    <location>
        <begin position="121"/>
        <end position="142"/>
    </location>
</feature>
<dbReference type="PANTHER" id="PTHR22883:SF23">
    <property type="entry name" value="PALMITOYLTRANSFERASE ZDHHC6"/>
    <property type="match status" value="1"/>
</dbReference>
<keyword evidence="4 8" id="KW-1133">Transmembrane helix</keyword>
<dbReference type="PROSITE" id="PS50216">
    <property type="entry name" value="DHHC"/>
    <property type="match status" value="1"/>
</dbReference>
<dbReference type="InterPro" id="IPR001594">
    <property type="entry name" value="Palmitoyltrfase_DHHC"/>
</dbReference>
<reference evidence="10 11" key="1">
    <citation type="submission" date="2024-04" db="EMBL/GenBank/DDBJ databases">
        <title>Tritrichomonas musculus Genome.</title>
        <authorList>
            <person name="Alves-Ferreira E."/>
            <person name="Grigg M."/>
            <person name="Lorenzi H."/>
            <person name="Galac M."/>
        </authorList>
    </citation>
    <scope>NUCLEOTIDE SEQUENCE [LARGE SCALE GENOMIC DNA]</scope>
    <source>
        <strain evidence="10 11">EAF2021</strain>
    </source>
</reference>
<feature type="transmembrane region" description="Helical" evidence="8">
    <location>
        <begin position="148"/>
        <end position="171"/>
    </location>
</feature>
<feature type="domain" description="Palmitoyltransferase DHHC" evidence="9">
    <location>
        <begin position="74"/>
        <end position="186"/>
    </location>
</feature>
<evidence type="ECO:0000313" key="10">
    <source>
        <dbReference type="EMBL" id="KAK8863565.1"/>
    </source>
</evidence>
<evidence type="ECO:0000313" key="11">
    <source>
        <dbReference type="Proteomes" id="UP001470230"/>
    </source>
</evidence>
<accession>A0ABR2IJP2</accession>
<evidence type="ECO:0000256" key="6">
    <source>
        <dbReference type="ARBA" id="ARBA00023315"/>
    </source>
</evidence>
<dbReference type="InterPro" id="IPR039859">
    <property type="entry name" value="PFA4/ZDH16/20/ERF2-like"/>
</dbReference>
<evidence type="ECO:0000259" key="9">
    <source>
        <dbReference type="Pfam" id="PF01529"/>
    </source>
</evidence>
<comment type="caution">
    <text evidence="10">The sequence shown here is derived from an EMBL/GenBank/DDBJ whole genome shotgun (WGS) entry which is preliminary data.</text>
</comment>